<gene>
    <name evidence="3" type="ORF">PBRASI_LOCUS787</name>
</gene>
<evidence type="ECO:0000256" key="1">
    <source>
        <dbReference type="SAM" id="MobiDB-lite"/>
    </source>
</evidence>
<dbReference type="GO" id="GO:0036503">
    <property type="term" value="P:ERAD pathway"/>
    <property type="evidence" value="ECO:0007669"/>
    <property type="project" value="TreeGrafter"/>
</dbReference>
<dbReference type="PROSITE" id="PS50033">
    <property type="entry name" value="UBX"/>
    <property type="match status" value="1"/>
</dbReference>
<dbReference type="OrthoDB" id="2445133at2759"/>
<name>A0A9N8Z2Y5_9GLOM</name>
<reference evidence="3" key="1">
    <citation type="submission" date="2021-06" db="EMBL/GenBank/DDBJ databases">
        <authorList>
            <person name="Kallberg Y."/>
            <person name="Tangrot J."/>
            <person name="Rosling A."/>
        </authorList>
    </citation>
    <scope>NUCLEOTIDE SEQUENCE</scope>
    <source>
        <strain evidence="3">BR232B</strain>
    </source>
</reference>
<feature type="region of interest" description="Disordered" evidence="1">
    <location>
        <begin position="187"/>
        <end position="238"/>
    </location>
</feature>
<sequence length="495" mass="55375">MAAISSPWYPGSVSDAVAEANSKNAVFLVYIYDESEDGQRMTEITSRPKAAAAIKENTVALKLARVSEEANLFGQLFPIVQVPCIYMIRSGAVCDYASGIVTEDDLVMKISQASNTTMGANTSSASTTTAEALSGATASAVSLADSPSVPSSSDNQTTPAIIVSEGQGSNQQDEKKIKADKAKKLVEERRQQREKEKQEADKQRESNRRAQGRTMQQAYAHHEDARDKKAAEDYARKRKEEAEARRRVKEQIEADKVERHARKLAEIASRQQQQQLTEGESHKACVDKQSSSLSYEYCDLNIRLLDGDTIRNKFGTSTTLLDVTKWVEEPFPYRQFTAEEKLLTLYELNLCPNATLICKPAKVVVGTYDPAGNTWRILEYSFRAVGGIMGNIIGIVWNALGYLNPFSYSQRANPNRGRRANGVDGATSERQKQEQARLLREQQRREEVANSSSVVEEVEMRRRWGDNVKTLSRDGDEDDEEKRRWTYNGNSTNQE</sequence>
<dbReference type="InterPro" id="IPR029071">
    <property type="entry name" value="Ubiquitin-like_domsf"/>
</dbReference>
<feature type="region of interest" description="Disordered" evidence="1">
    <location>
        <begin position="411"/>
        <end position="434"/>
    </location>
</feature>
<feature type="region of interest" description="Disordered" evidence="1">
    <location>
        <begin position="465"/>
        <end position="495"/>
    </location>
</feature>
<dbReference type="SUPFAM" id="SSF54236">
    <property type="entry name" value="Ubiquitin-like"/>
    <property type="match status" value="1"/>
</dbReference>
<feature type="domain" description="UBX" evidence="2">
    <location>
        <begin position="293"/>
        <end position="328"/>
    </location>
</feature>
<proteinExistence type="predicted"/>
<dbReference type="PANTHER" id="PTHR46424">
    <property type="entry name" value="UBX DOMAIN-CONTAINING PROTEIN 4"/>
    <property type="match status" value="1"/>
</dbReference>
<accession>A0A9N8Z2Y5</accession>
<dbReference type="SMART" id="SM00166">
    <property type="entry name" value="UBX"/>
    <property type="match status" value="1"/>
</dbReference>
<evidence type="ECO:0000313" key="4">
    <source>
        <dbReference type="Proteomes" id="UP000789739"/>
    </source>
</evidence>
<dbReference type="Gene3D" id="3.40.30.10">
    <property type="entry name" value="Glutaredoxin"/>
    <property type="match status" value="1"/>
</dbReference>
<organism evidence="3 4">
    <name type="scientific">Paraglomus brasilianum</name>
    <dbReference type="NCBI Taxonomy" id="144538"/>
    <lineage>
        <taxon>Eukaryota</taxon>
        <taxon>Fungi</taxon>
        <taxon>Fungi incertae sedis</taxon>
        <taxon>Mucoromycota</taxon>
        <taxon>Glomeromycotina</taxon>
        <taxon>Glomeromycetes</taxon>
        <taxon>Paraglomerales</taxon>
        <taxon>Paraglomeraceae</taxon>
        <taxon>Paraglomus</taxon>
    </lineage>
</organism>
<dbReference type="Gene3D" id="3.10.20.90">
    <property type="entry name" value="Phosphatidylinositol 3-kinase Catalytic Subunit, Chain A, domain 1"/>
    <property type="match status" value="1"/>
</dbReference>
<dbReference type="GO" id="GO:0005783">
    <property type="term" value="C:endoplasmic reticulum"/>
    <property type="evidence" value="ECO:0007669"/>
    <property type="project" value="TreeGrafter"/>
</dbReference>
<dbReference type="InterPro" id="IPR001012">
    <property type="entry name" value="UBX_dom"/>
</dbReference>
<evidence type="ECO:0000313" key="3">
    <source>
        <dbReference type="EMBL" id="CAG8465058.1"/>
    </source>
</evidence>
<dbReference type="CDD" id="cd01767">
    <property type="entry name" value="UBX"/>
    <property type="match status" value="1"/>
</dbReference>
<feature type="compositionally biased region" description="Basic and acidic residues" evidence="1">
    <location>
        <begin position="465"/>
        <end position="474"/>
    </location>
</feature>
<keyword evidence="4" id="KW-1185">Reference proteome</keyword>
<comment type="caution">
    <text evidence="3">The sequence shown here is derived from an EMBL/GenBank/DDBJ whole genome shotgun (WGS) entry which is preliminary data.</text>
</comment>
<feature type="compositionally biased region" description="Basic and acidic residues" evidence="1">
    <location>
        <begin position="187"/>
        <end position="208"/>
    </location>
</feature>
<evidence type="ECO:0000259" key="2">
    <source>
        <dbReference type="PROSITE" id="PS50033"/>
    </source>
</evidence>
<dbReference type="Pfam" id="PF23187">
    <property type="entry name" value="UBX7_N"/>
    <property type="match status" value="1"/>
</dbReference>
<feature type="compositionally biased region" description="Basic and acidic residues" evidence="1">
    <location>
        <begin position="220"/>
        <end position="238"/>
    </location>
</feature>
<dbReference type="PANTHER" id="PTHR46424:SF1">
    <property type="entry name" value="UBX DOMAIN-CONTAINING PROTEIN 4"/>
    <property type="match status" value="1"/>
</dbReference>
<dbReference type="AlphaFoldDB" id="A0A9N8Z2Y5"/>
<protein>
    <submittedName>
        <fullName evidence="3">8758_t:CDS:1</fullName>
    </submittedName>
</protein>
<dbReference type="Proteomes" id="UP000789739">
    <property type="component" value="Unassembled WGS sequence"/>
</dbReference>
<dbReference type="EMBL" id="CAJVPI010000043">
    <property type="protein sequence ID" value="CAG8465058.1"/>
    <property type="molecule type" value="Genomic_DNA"/>
</dbReference>